<organism evidence="3 4">
    <name type="scientific">Necator americanus</name>
    <name type="common">Human hookworm</name>
    <dbReference type="NCBI Taxonomy" id="51031"/>
    <lineage>
        <taxon>Eukaryota</taxon>
        <taxon>Metazoa</taxon>
        <taxon>Ecdysozoa</taxon>
        <taxon>Nematoda</taxon>
        <taxon>Chromadorea</taxon>
        <taxon>Rhabditida</taxon>
        <taxon>Rhabditina</taxon>
        <taxon>Rhabditomorpha</taxon>
        <taxon>Strongyloidea</taxon>
        <taxon>Ancylostomatidae</taxon>
        <taxon>Bunostominae</taxon>
        <taxon>Necator</taxon>
    </lineage>
</organism>
<dbReference type="ESTHER" id="necam-w2t7n4">
    <property type="family name" value="Carb_B_Nematoda"/>
</dbReference>
<dbReference type="InterPro" id="IPR002018">
    <property type="entry name" value="CarbesteraseB"/>
</dbReference>
<gene>
    <name evidence="3" type="ORF">NECAME_03276</name>
</gene>
<proteinExistence type="predicted"/>
<evidence type="ECO:0000313" key="4">
    <source>
        <dbReference type="Proteomes" id="UP000053676"/>
    </source>
</evidence>
<feature type="domain" description="Carboxylesterase type B" evidence="2">
    <location>
        <begin position="17"/>
        <end position="229"/>
    </location>
</feature>
<feature type="chain" id="PRO_5004824909" evidence="1">
    <location>
        <begin position="17"/>
        <end position="458"/>
    </location>
</feature>
<accession>W2T7N4</accession>
<reference evidence="4" key="1">
    <citation type="journal article" date="2014" name="Nat. Genet.">
        <title>Genome of the human hookworm Necator americanus.</title>
        <authorList>
            <person name="Tang Y.T."/>
            <person name="Gao X."/>
            <person name="Rosa B.A."/>
            <person name="Abubucker S."/>
            <person name="Hallsworth-Pepin K."/>
            <person name="Martin J."/>
            <person name="Tyagi R."/>
            <person name="Heizer E."/>
            <person name="Zhang X."/>
            <person name="Bhonagiri-Palsikar V."/>
            <person name="Minx P."/>
            <person name="Warren W.C."/>
            <person name="Wang Q."/>
            <person name="Zhan B."/>
            <person name="Hotez P.J."/>
            <person name="Sternberg P.W."/>
            <person name="Dougall A."/>
            <person name="Gaze S.T."/>
            <person name="Mulvenna J."/>
            <person name="Sotillo J."/>
            <person name="Ranganathan S."/>
            <person name="Rabelo E.M."/>
            <person name="Wilson R.K."/>
            <person name="Felgner P.L."/>
            <person name="Bethony J."/>
            <person name="Hawdon J.M."/>
            <person name="Gasser R.B."/>
            <person name="Loukas A."/>
            <person name="Mitreva M."/>
        </authorList>
    </citation>
    <scope>NUCLEOTIDE SEQUENCE [LARGE SCALE GENOMIC DNA]</scope>
</reference>
<dbReference type="PANTHER" id="PTHR44590:SF4">
    <property type="entry name" value="CARBOXYLIC ESTER HYDROLASE"/>
    <property type="match status" value="1"/>
</dbReference>
<dbReference type="InterPro" id="IPR029058">
    <property type="entry name" value="AB_hydrolase_fold"/>
</dbReference>
<protein>
    <submittedName>
        <fullName evidence="3">Carboxylesterase</fullName>
    </submittedName>
</protein>
<keyword evidence="4" id="KW-1185">Reference proteome</keyword>
<feature type="domain" description="Carboxylesterase type B" evidence="2">
    <location>
        <begin position="262"/>
        <end position="430"/>
    </location>
</feature>
<dbReference type="OMA" id="THVNEYP"/>
<evidence type="ECO:0000313" key="3">
    <source>
        <dbReference type="EMBL" id="ETN77176.1"/>
    </source>
</evidence>
<dbReference type="PROSITE" id="PS00941">
    <property type="entry name" value="CARBOXYLESTERASE_B_2"/>
    <property type="match status" value="1"/>
</dbReference>
<dbReference type="InterPro" id="IPR019819">
    <property type="entry name" value="Carboxylesterase_B_CS"/>
</dbReference>
<dbReference type="OrthoDB" id="5854651at2759"/>
<dbReference type="KEGG" id="nai:NECAME_03276"/>
<feature type="signal peptide" evidence="1">
    <location>
        <begin position="1"/>
        <end position="16"/>
    </location>
</feature>
<evidence type="ECO:0000259" key="2">
    <source>
        <dbReference type="Pfam" id="PF00135"/>
    </source>
</evidence>
<dbReference type="SUPFAM" id="SSF53474">
    <property type="entry name" value="alpha/beta-Hydrolases"/>
    <property type="match status" value="1"/>
</dbReference>
<dbReference type="AlphaFoldDB" id="W2T7N4"/>
<dbReference type="Pfam" id="PF00135">
    <property type="entry name" value="COesterase"/>
    <property type="match status" value="2"/>
</dbReference>
<keyword evidence="1" id="KW-0732">Signal</keyword>
<dbReference type="STRING" id="51031.W2T7N4"/>
<dbReference type="PANTHER" id="PTHR44590">
    <property type="entry name" value="CARBOXYLIC ESTER HYDROLASE-RELATED"/>
    <property type="match status" value="1"/>
</dbReference>
<dbReference type="Proteomes" id="UP000053676">
    <property type="component" value="Unassembled WGS sequence"/>
</dbReference>
<name>W2T7N4_NECAM</name>
<evidence type="ECO:0000256" key="1">
    <source>
        <dbReference type="SAM" id="SignalP"/>
    </source>
</evidence>
<dbReference type="Gene3D" id="3.40.50.1820">
    <property type="entry name" value="alpha/beta hydrolase"/>
    <property type="match status" value="2"/>
</dbReference>
<dbReference type="EMBL" id="KI660189">
    <property type="protein sequence ID" value="ETN77176.1"/>
    <property type="molecule type" value="Genomic_DNA"/>
</dbReference>
<sequence length="458" mass="51233">MNLFLILVLCVSLLSSAPVLHLEPGKVLGFDYQTKKGNYAEVFLNIPYASPPVGDLRFEKPIPPKPWEVIRNGTNFGTSCHPIAKEAIFPPAHPSEDCLTLNIIRPKKEAPPEGFPILFWIHGGAYEIGSAHMYGYKGFADIYVAHDIIVVAVQYRLGVYGFFSTGDSRIPGNLGLFDMAEAIKFVHANAKNFGGDVSRFTVFGHSAGSAAAGQLILSSLTRDLFSAIVGLGNFLHGFGVNRADYPKWNREKLISELKKFIQSVYVGDHQEEVIREVIAYYVDREEEQRYEFYLDRYTEFLSDVLFNVAAVDGILARRAAGWTMYAYSFEYYNDRMYDKNVPIRMRGSPHGGEAPYTNGVSFSKLADFNDEERLVADVLRQSFIEFVKTGAPNNSHEVWLDVGTEGSLRYLKIAPVPQMTQGFHHGSASLWHKVREYGFDVIQQLPATNSTLGAKKGI</sequence>